<dbReference type="CDD" id="cd07067">
    <property type="entry name" value="HP_PGM_like"/>
    <property type="match status" value="1"/>
</dbReference>
<dbReference type="AlphaFoldDB" id="A0A919PPF5"/>
<dbReference type="SUPFAM" id="SSF53254">
    <property type="entry name" value="Phosphoglycerate mutase-like"/>
    <property type="match status" value="1"/>
</dbReference>
<sequence length="197" mass="20812">MLPPIPIEGLQGVGLVTVCMSGLPTYDAAQSGTLDGMTERTLILLRHAKSVDPDPYPTDLERPLSPRGRRDAVAAGEWLRAQGLEPDLVLCSTAVRTRETLAGLALSAAAAPVVFEHRLYLGPAHDTLDLLRDGAPDVSTLLVIGHNPTLSMLSDLLDPDALPDEGLATSGIAVHVVPGTWRDLETAGLKAHHTARG</sequence>
<organism evidence="1 2">
    <name type="scientific">Dactylosporangium siamense</name>
    <dbReference type="NCBI Taxonomy" id="685454"/>
    <lineage>
        <taxon>Bacteria</taxon>
        <taxon>Bacillati</taxon>
        <taxon>Actinomycetota</taxon>
        <taxon>Actinomycetes</taxon>
        <taxon>Micromonosporales</taxon>
        <taxon>Micromonosporaceae</taxon>
        <taxon>Dactylosporangium</taxon>
    </lineage>
</organism>
<dbReference type="Proteomes" id="UP000660611">
    <property type="component" value="Unassembled WGS sequence"/>
</dbReference>
<dbReference type="EMBL" id="BONQ01000084">
    <property type="protein sequence ID" value="GIG47699.1"/>
    <property type="molecule type" value="Genomic_DNA"/>
</dbReference>
<protein>
    <recommendedName>
        <fullName evidence="3">Phosphohistidine phosphatase</fullName>
    </recommendedName>
</protein>
<keyword evidence="2" id="KW-1185">Reference proteome</keyword>
<accession>A0A919PPF5</accession>
<gene>
    <name evidence="1" type="ORF">Dsi01nite_057400</name>
</gene>
<name>A0A919PPF5_9ACTN</name>
<dbReference type="PANTHER" id="PTHR47623:SF1">
    <property type="entry name" value="OS09G0287300 PROTEIN"/>
    <property type="match status" value="1"/>
</dbReference>
<dbReference type="Gene3D" id="3.40.50.1240">
    <property type="entry name" value="Phosphoglycerate mutase-like"/>
    <property type="match status" value="1"/>
</dbReference>
<dbReference type="InterPro" id="IPR013078">
    <property type="entry name" value="His_Pase_superF_clade-1"/>
</dbReference>
<dbReference type="Pfam" id="PF00300">
    <property type="entry name" value="His_Phos_1"/>
    <property type="match status" value="1"/>
</dbReference>
<dbReference type="InterPro" id="IPR029033">
    <property type="entry name" value="His_PPase_superfam"/>
</dbReference>
<dbReference type="PANTHER" id="PTHR47623">
    <property type="entry name" value="OS09G0287300 PROTEIN"/>
    <property type="match status" value="1"/>
</dbReference>
<evidence type="ECO:0000313" key="2">
    <source>
        <dbReference type="Proteomes" id="UP000660611"/>
    </source>
</evidence>
<evidence type="ECO:0000313" key="1">
    <source>
        <dbReference type="EMBL" id="GIG47699.1"/>
    </source>
</evidence>
<reference evidence="1" key="1">
    <citation type="submission" date="2021-01" db="EMBL/GenBank/DDBJ databases">
        <title>Whole genome shotgun sequence of Dactylosporangium siamense NBRC 106093.</title>
        <authorList>
            <person name="Komaki H."/>
            <person name="Tamura T."/>
        </authorList>
    </citation>
    <scope>NUCLEOTIDE SEQUENCE</scope>
    <source>
        <strain evidence="1">NBRC 106093</strain>
    </source>
</reference>
<dbReference type="SMART" id="SM00855">
    <property type="entry name" value="PGAM"/>
    <property type="match status" value="1"/>
</dbReference>
<proteinExistence type="predicted"/>
<evidence type="ECO:0008006" key="3">
    <source>
        <dbReference type="Google" id="ProtNLM"/>
    </source>
</evidence>
<comment type="caution">
    <text evidence="1">The sequence shown here is derived from an EMBL/GenBank/DDBJ whole genome shotgun (WGS) entry which is preliminary data.</text>
</comment>